<dbReference type="EMBL" id="JAOTJD010000019">
    <property type="protein sequence ID" value="MFD3264582.1"/>
    <property type="molecule type" value="Genomic_DNA"/>
</dbReference>
<dbReference type="RefSeq" id="WP_377370189.1">
    <property type="nucleotide sequence ID" value="NZ_JAOTJD010000019.1"/>
</dbReference>
<keyword evidence="9 11" id="KW-0472">Membrane</keyword>
<feature type="compositionally biased region" description="Pro residues" evidence="10">
    <location>
        <begin position="72"/>
        <end position="86"/>
    </location>
</feature>
<dbReference type="InterPro" id="IPR037682">
    <property type="entry name" value="TonB_C"/>
</dbReference>
<keyword evidence="4" id="KW-1003">Cell membrane</keyword>
<comment type="similarity">
    <text evidence="2">Belongs to the TonB family.</text>
</comment>
<dbReference type="Proteomes" id="UP001598130">
    <property type="component" value="Unassembled WGS sequence"/>
</dbReference>
<accession>A0ABW6CWN0</accession>
<sequence>MVHVASMTGGPPAYRGGRGTLRDRATAVGAVVALHAGLVGVFVLAQLRPPPPPPEQTLSVSFITEAAASAAPAPPQLPTPTPPPPKTQMLSTTASTPSPMSAPPMEHEPQRVAPAPSAAPAPPAQAAASNAPVAAATTPPNFTAAYLQNPGPAYPVGSRRRREEGVVRLRVQVSPEGAPTQVLLDRSSGSADLDAAAMDVVKKRWKFAPAKQGDRAVSAWVIVPMEFSLNR</sequence>
<feature type="transmembrane region" description="Helical" evidence="11">
    <location>
        <begin position="25"/>
        <end position="47"/>
    </location>
</feature>
<reference evidence="13 14" key="1">
    <citation type="submission" date="2022-09" db="EMBL/GenBank/DDBJ databases">
        <title>New species of Phenylobacterium.</title>
        <authorList>
            <person name="Mieszkin S."/>
        </authorList>
    </citation>
    <scope>NUCLEOTIDE SEQUENCE [LARGE SCALE GENOMIC DNA]</scope>
    <source>
        <strain evidence="13 14">HK31-G</strain>
    </source>
</reference>
<keyword evidence="3" id="KW-0813">Transport</keyword>
<keyword evidence="5" id="KW-0997">Cell inner membrane</keyword>
<organism evidence="13 14">
    <name type="scientific">Phenylobacterium ferrooxidans</name>
    <dbReference type="NCBI Taxonomy" id="2982689"/>
    <lineage>
        <taxon>Bacteria</taxon>
        <taxon>Pseudomonadati</taxon>
        <taxon>Pseudomonadota</taxon>
        <taxon>Alphaproteobacteria</taxon>
        <taxon>Caulobacterales</taxon>
        <taxon>Caulobacteraceae</taxon>
        <taxon>Phenylobacterium</taxon>
    </lineage>
</organism>
<evidence type="ECO:0000256" key="7">
    <source>
        <dbReference type="ARBA" id="ARBA00022927"/>
    </source>
</evidence>
<feature type="compositionally biased region" description="Low complexity" evidence="10">
    <location>
        <begin position="124"/>
        <end position="134"/>
    </location>
</feature>
<dbReference type="Pfam" id="PF03544">
    <property type="entry name" value="TonB_C"/>
    <property type="match status" value="1"/>
</dbReference>
<evidence type="ECO:0000313" key="13">
    <source>
        <dbReference type="EMBL" id="MFD3264582.1"/>
    </source>
</evidence>
<dbReference type="PANTHER" id="PTHR33446">
    <property type="entry name" value="PROTEIN TONB-RELATED"/>
    <property type="match status" value="1"/>
</dbReference>
<dbReference type="Gene3D" id="3.30.1150.10">
    <property type="match status" value="1"/>
</dbReference>
<evidence type="ECO:0000256" key="4">
    <source>
        <dbReference type="ARBA" id="ARBA00022475"/>
    </source>
</evidence>
<proteinExistence type="inferred from homology"/>
<dbReference type="PANTHER" id="PTHR33446:SF2">
    <property type="entry name" value="PROTEIN TONB"/>
    <property type="match status" value="1"/>
</dbReference>
<evidence type="ECO:0000256" key="10">
    <source>
        <dbReference type="SAM" id="MobiDB-lite"/>
    </source>
</evidence>
<evidence type="ECO:0000256" key="5">
    <source>
        <dbReference type="ARBA" id="ARBA00022519"/>
    </source>
</evidence>
<dbReference type="NCBIfam" id="TIGR01352">
    <property type="entry name" value="tonB_Cterm"/>
    <property type="match status" value="1"/>
</dbReference>
<evidence type="ECO:0000313" key="14">
    <source>
        <dbReference type="Proteomes" id="UP001598130"/>
    </source>
</evidence>
<keyword evidence="8 11" id="KW-1133">Transmembrane helix</keyword>
<feature type="region of interest" description="Disordered" evidence="10">
    <location>
        <begin position="67"/>
        <end position="134"/>
    </location>
</feature>
<evidence type="ECO:0000256" key="9">
    <source>
        <dbReference type="ARBA" id="ARBA00023136"/>
    </source>
</evidence>
<dbReference type="InterPro" id="IPR006260">
    <property type="entry name" value="TonB/TolA_C"/>
</dbReference>
<name>A0ABW6CWN0_9CAUL</name>
<evidence type="ECO:0000256" key="3">
    <source>
        <dbReference type="ARBA" id="ARBA00022448"/>
    </source>
</evidence>
<evidence type="ECO:0000256" key="1">
    <source>
        <dbReference type="ARBA" id="ARBA00004383"/>
    </source>
</evidence>
<keyword evidence="6 11" id="KW-0812">Transmembrane</keyword>
<comment type="subcellular location">
    <subcellularLocation>
        <location evidence="1">Cell inner membrane</location>
        <topology evidence="1">Single-pass membrane protein</topology>
        <orientation evidence="1">Periplasmic side</orientation>
    </subcellularLocation>
</comment>
<evidence type="ECO:0000256" key="2">
    <source>
        <dbReference type="ARBA" id="ARBA00006555"/>
    </source>
</evidence>
<evidence type="ECO:0000256" key="6">
    <source>
        <dbReference type="ARBA" id="ARBA00022692"/>
    </source>
</evidence>
<evidence type="ECO:0000256" key="8">
    <source>
        <dbReference type="ARBA" id="ARBA00022989"/>
    </source>
</evidence>
<comment type="caution">
    <text evidence="13">The sequence shown here is derived from an EMBL/GenBank/DDBJ whole genome shotgun (WGS) entry which is preliminary data.</text>
</comment>
<dbReference type="SUPFAM" id="SSF74653">
    <property type="entry name" value="TolA/TonB C-terminal domain"/>
    <property type="match status" value="1"/>
</dbReference>
<keyword evidence="14" id="KW-1185">Reference proteome</keyword>
<gene>
    <name evidence="13" type="ORF">OCL97_11500</name>
</gene>
<dbReference type="InterPro" id="IPR051045">
    <property type="entry name" value="TonB-dependent_transducer"/>
</dbReference>
<evidence type="ECO:0000259" key="12">
    <source>
        <dbReference type="PROSITE" id="PS52015"/>
    </source>
</evidence>
<dbReference type="PROSITE" id="PS52015">
    <property type="entry name" value="TONB_CTD"/>
    <property type="match status" value="1"/>
</dbReference>
<protein>
    <submittedName>
        <fullName evidence="13">Energy transducer TonB</fullName>
    </submittedName>
</protein>
<evidence type="ECO:0000256" key="11">
    <source>
        <dbReference type="SAM" id="Phobius"/>
    </source>
</evidence>
<feature type="domain" description="TonB C-terminal" evidence="12">
    <location>
        <begin position="139"/>
        <end position="231"/>
    </location>
</feature>
<keyword evidence="7" id="KW-0653">Protein transport</keyword>